<keyword evidence="2" id="KW-1185">Reference proteome</keyword>
<accession>A0A2G1VSC1</accession>
<dbReference type="RefSeq" id="WP_099645507.1">
    <property type="nucleotide sequence ID" value="NZ_KZ319289.1"/>
</dbReference>
<comment type="caution">
    <text evidence="1">The sequence shown here is derived from an EMBL/GenBank/DDBJ whole genome shotgun (WGS) entry which is preliminary data.</text>
</comment>
<dbReference type="Proteomes" id="UP000229433">
    <property type="component" value="Unassembled WGS sequence"/>
</dbReference>
<dbReference type="AlphaFoldDB" id="A0A2G1VSC1"/>
<dbReference type="OrthoDB" id="1375870at2"/>
<sequence>MNITFTTKAESKALQEQAFLKLSPSQRFYSFLKLCSDVNQFPVAQRRQPNPSNFILEKKSK</sequence>
<name>A0A2G1VSC1_9FLAO</name>
<organism evidence="1 2">
    <name type="scientific">Leeuwenhoekiella nanhaiensis</name>
    <dbReference type="NCBI Taxonomy" id="1655491"/>
    <lineage>
        <taxon>Bacteria</taxon>
        <taxon>Pseudomonadati</taxon>
        <taxon>Bacteroidota</taxon>
        <taxon>Flavobacteriia</taxon>
        <taxon>Flavobacteriales</taxon>
        <taxon>Flavobacteriaceae</taxon>
        <taxon>Leeuwenhoekiella</taxon>
    </lineage>
</organism>
<protein>
    <submittedName>
        <fullName evidence="1">Uncharacterized protein</fullName>
    </submittedName>
</protein>
<evidence type="ECO:0000313" key="2">
    <source>
        <dbReference type="Proteomes" id="UP000229433"/>
    </source>
</evidence>
<reference evidence="1 2" key="1">
    <citation type="submission" date="2017-08" db="EMBL/GenBank/DDBJ databases">
        <title>The whole genome shortgun sequences of strain Leeuwenhoekiella nanhaiensis G18 from the South China Sea.</title>
        <authorList>
            <person name="Liu Q."/>
        </authorList>
    </citation>
    <scope>NUCLEOTIDE SEQUENCE [LARGE SCALE GENOMIC DNA]</scope>
    <source>
        <strain evidence="1 2">G18</strain>
    </source>
</reference>
<gene>
    <name evidence="1" type="ORF">CJ305_06735</name>
</gene>
<evidence type="ECO:0000313" key="1">
    <source>
        <dbReference type="EMBL" id="PHQ29666.1"/>
    </source>
</evidence>
<dbReference type="EMBL" id="NQXA01000003">
    <property type="protein sequence ID" value="PHQ29666.1"/>
    <property type="molecule type" value="Genomic_DNA"/>
</dbReference>
<proteinExistence type="predicted"/>